<dbReference type="RefSeq" id="WP_114338339.1">
    <property type="nucleotide sequence ID" value="NZ_QPID01000005.1"/>
</dbReference>
<evidence type="ECO:0000313" key="2">
    <source>
        <dbReference type="EMBL" id="RCU50052.1"/>
    </source>
</evidence>
<accession>A0A368NHL0</accession>
<evidence type="ECO:0000256" key="1">
    <source>
        <dbReference type="SAM" id="SignalP"/>
    </source>
</evidence>
<protein>
    <submittedName>
        <fullName evidence="2">Uncharacterized protein</fullName>
    </submittedName>
</protein>
<dbReference type="EMBL" id="QPID01000005">
    <property type="protein sequence ID" value="RCU50052.1"/>
    <property type="molecule type" value="Genomic_DNA"/>
</dbReference>
<reference evidence="2 3" key="1">
    <citation type="submission" date="2018-07" db="EMBL/GenBank/DDBJ databases">
        <title>Corallincola holothuriorum sp. nov., a new facultative anaerobe isolated from sea cucumber Apostichopus japonicus.</title>
        <authorList>
            <person name="Xia H."/>
        </authorList>
    </citation>
    <scope>NUCLEOTIDE SEQUENCE [LARGE SCALE GENOMIC DNA]</scope>
    <source>
        <strain evidence="2 3">C4</strain>
    </source>
</reference>
<organism evidence="2 3">
    <name type="scientific">Corallincola holothuriorum</name>
    <dbReference type="NCBI Taxonomy" id="2282215"/>
    <lineage>
        <taxon>Bacteria</taxon>
        <taxon>Pseudomonadati</taxon>
        <taxon>Pseudomonadota</taxon>
        <taxon>Gammaproteobacteria</taxon>
        <taxon>Alteromonadales</taxon>
        <taxon>Psychromonadaceae</taxon>
        <taxon>Corallincola</taxon>
    </lineage>
</organism>
<feature type="signal peptide" evidence="1">
    <location>
        <begin position="1"/>
        <end position="19"/>
    </location>
</feature>
<evidence type="ECO:0000313" key="3">
    <source>
        <dbReference type="Proteomes" id="UP000252558"/>
    </source>
</evidence>
<dbReference type="AlphaFoldDB" id="A0A368NHL0"/>
<sequence length="416" mass="48097">MRLFLVPLLFGLISADVFADCELKVILEDVPEWVTSPDMLDVSGEHVSFQSEDGRYTYCYERYQFEDLEAPLLFEVRAFSEQKAYFATAMLWPEDLNKGLRVANMNDFLVKMVSGEPENYQEYQDLFRNQKFHDLIHGEPIPAIDLLMMNSKTLERIAEVQKHLHQLFLDNRPVADMDDPKSAKLSAKILEVNADNIPKDYLVGLWSTELPSLFERSCALFVSKTFDYTEYCFFEDGSHSWTATGKLRYNEMSSDQASSSRSPDNEVLVDVELIDHAGMTMPKEPDSDGIYRTRFKVRNQDYMTFPTYNAYRRTPSEPLFHGRYRGDNNFTGSFNQDGSFEMNWAYPDGALVKAKGYFYTLDDRLVTITTVESTPDTEGQWKPLKSPRFEYLPFAIVDKSSFEITFGDETQTFHKL</sequence>
<gene>
    <name evidence="2" type="ORF">DU002_10585</name>
</gene>
<feature type="chain" id="PRO_5016680046" evidence="1">
    <location>
        <begin position="20"/>
        <end position="416"/>
    </location>
</feature>
<name>A0A368NHL0_9GAMM</name>
<proteinExistence type="predicted"/>
<keyword evidence="1" id="KW-0732">Signal</keyword>
<comment type="caution">
    <text evidence="2">The sequence shown here is derived from an EMBL/GenBank/DDBJ whole genome shotgun (WGS) entry which is preliminary data.</text>
</comment>
<dbReference type="Proteomes" id="UP000252558">
    <property type="component" value="Unassembled WGS sequence"/>
</dbReference>
<keyword evidence="3" id="KW-1185">Reference proteome</keyword>